<protein>
    <recommendedName>
        <fullName evidence="5">protein adenylyltransferase</fullName>
        <ecNumber evidence="5">2.7.7.108</ecNumber>
    </recommendedName>
</protein>
<evidence type="ECO:0000256" key="2">
    <source>
        <dbReference type="ARBA" id="ARBA00022695"/>
    </source>
</evidence>
<evidence type="ECO:0000259" key="9">
    <source>
        <dbReference type="PROSITE" id="PS51459"/>
    </source>
</evidence>
<evidence type="ECO:0000256" key="8">
    <source>
        <dbReference type="SAM" id="MobiDB-lite"/>
    </source>
</evidence>
<evidence type="ECO:0000313" key="11">
    <source>
        <dbReference type="Proteomes" id="UP000240259"/>
    </source>
</evidence>
<name>A0A2T4ILV1_9HYPH</name>
<keyword evidence="3" id="KW-0547">Nucleotide-binding</keyword>
<dbReference type="SUPFAM" id="SSF140931">
    <property type="entry name" value="Fic-like"/>
    <property type="match status" value="1"/>
</dbReference>
<dbReference type="GO" id="GO:0051302">
    <property type="term" value="P:regulation of cell division"/>
    <property type="evidence" value="ECO:0007669"/>
    <property type="project" value="TreeGrafter"/>
</dbReference>
<dbReference type="GO" id="GO:0070733">
    <property type="term" value="F:AMPylase activity"/>
    <property type="evidence" value="ECO:0007669"/>
    <property type="project" value="UniProtKB-EC"/>
</dbReference>
<dbReference type="OrthoDB" id="9813719at2"/>
<gene>
    <name evidence="10" type="ORF">C9427_30870</name>
</gene>
<evidence type="ECO:0000256" key="3">
    <source>
        <dbReference type="ARBA" id="ARBA00022741"/>
    </source>
</evidence>
<sequence>MSDSPAQGSYFYPNTSDDPDRTDVLRNKFGIETHSELRIEEYRATAFRMAEIAEGDGPQGQFDKAHLKAIHGHIFQDVYEWAGHTRDESPIVDGQRVEPIGGLSKGGTAFLHGSRIEMGLDEALKPIRDPDVLRGSTPEQFAERAGQVMAELNYVHPFREGNGRTQEVFIAELGRHYGHEVDFTVISKPRMIEASIETTNDPSSAAMKHVLEDAVDPNRREALRAALSDLEVRVEVALEHNVRTARPSEEVTGQVLGHDDRVASIVSDERIIAVDRADLPERLPDDEAEITFTARSDFSRLGREPQAIQAPVQAERAEATRQDTPPAELKAIETDIAAQRARERDSDGHER</sequence>
<comment type="caution">
    <text evidence="10">The sequence shown here is derived from an EMBL/GenBank/DDBJ whole genome shotgun (WGS) entry which is preliminary data.</text>
</comment>
<keyword evidence="11" id="KW-1185">Reference proteome</keyword>
<keyword evidence="4" id="KW-0067">ATP-binding</keyword>
<dbReference type="RefSeq" id="WP_107652791.1">
    <property type="nucleotide sequence ID" value="NZ_PZJX01000061.1"/>
</dbReference>
<dbReference type="EC" id="2.7.7.108" evidence="5"/>
<proteinExistence type="predicted"/>
<dbReference type="AlphaFoldDB" id="A0A2T4ILV1"/>
<dbReference type="InterPro" id="IPR003812">
    <property type="entry name" value="Fido"/>
</dbReference>
<feature type="region of interest" description="Disordered" evidence="8">
    <location>
        <begin position="1"/>
        <end position="22"/>
    </location>
</feature>
<feature type="domain" description="Fido" evidence="9">
    <location>
        <begin position="62"/>
        <end position="213"/>
    </location>
</feature>
<feature type="region of interest" description="Disordered" evidence="8">
    <location>
        <begin position="309"/>
        <end position="351"/>
    </location>
</feature>
<reference evidence="10 11" key="1">
    <citation type="submission" date="2018-03" db="EMBL/GenBank/DDBJ databases">
        <title>Genome sequence of the symbiotic type strain Mesorhizobium helmanticense CSLC115NT isolated from Lotus corniculatus nodules.</title>
        <authorList>
            <person name="Sannazzaro A.I."/>
            <person name="Torres Tejerizo G.A."/>
            <person name="Dip D."/>
            <person name="Caballero M."/>
            <person name="Pistorio M."/>
            <person name="Estrella M.J."/>
        </authorList>
    </citation>
    <scope>NUCLEOTIDE SEQUENCE [LARGE SCALE GENOMIC DNA]</scope>
    <source>
        <strain evidence="10 11">CSLC115N</strain>
    </source>
</reference>
<evidence type="ECO:0000313" key="10">
    <source>
        <dbReference type="EMBL" id="PTE06621.1"/>
    </source>
</evidence>
<dbReference type="PANTHER" id="PTHR39560">
    <property type="entry name" value="PROTEIN ADENYLYLTRANSFERASE FIC-RELATED"/>
    <property type="match status" value="1"/>
</dbReference>
<evidence type="ECO:0000256" key="4">
    <source>
        <dbReference type="ARBA" id="ARBA00022840"/>
    </source>
</evidence>
<dbReference type="GO" id="GO:0005524">
    <property type="term" value="F:ATP binding"/>
    <property type="evidence" value="ECO:0007669"/>
    <property type="project" value="UniProtKB-KW"/>
</dbReference>
<keyword evidence="1" id="KW-0808">Transferase</keyword>
<dbReference type="PANTHER" id="PTHR39560:SF1">
    <property type="entry name" value="PROTEIN ADENYLYLTRANSFERASE FIC-RELATED"/>
    <property type="match status" value="1"/>
</dbReference>
<dbReference type="InterPro" id="IPR036597">
    <property type="entry name" value="Fido-like_dom_sf"/>
</dbReference>
<keyword evidence="2" id="KW-0548">Nucleotidyltransferase</keyword>
<dbReference type="Pfam" id="PF02661">
    <property type="entry name" value="Fic"/>
    <property type="match status" value="1"/>
</dbReference>
<comment type="catalytic activity">
    <reaction evidence="7">
        <text>L-tyrosyl-[protein] + ATP = O-(5'-adenylyl)-L-tyrosyl-[protein] + diphosphate</text>
        <dbReference type="Rhea" id="RHEA:54288"/>
        <dbReference type="Rhea" id="RHEA-COMP:10136"/>
        <dbReference type="Rhea" id="RHEA-COMP:13846"/>
        <dbReference type="ChEBI" id="CHEBI:30616"/>
        <dbReference type="ChEBI" id="CHEBI:33019"/>
        <dbReference type="ChEBI" id="CHEBI:46858"/>
        <dbReference type="ChEBI" id="CHEBI:83624"/>
        <dbReference type="EC" id="2.7.7.108"/>
    </reaction>
</comment>
<comment type="catalytic activity">
    <reaction evidence="6">
        <text>L-threonyl-[protein] + ATP = 3-O-(5'-adenylyl)-L-threonyl-[protein] + diphosphate</text>
        <dbReference type="Rhea" id="RHEA:54292"/>
        <dbReference type="Rhea" id="RHEA-COMP:11060"/>
        <dbReference type="Rhea" id="RHEA-COMP:13847"/>
        <dbReference type="ChEBI" id="CHEBI:30013"/>
        <dbReference type="ChEBI" id="CHEBI:30616"/>
        <dbReference type="ChEBI" id="CHEBI:33019"/>
        <dbReference type="ChEBI" id="CHEBI:138113"/>
        <dbReference type="EC" id="2.7.7.108"/>
    </reaction>
</comment>
<evidence type="ECO:0000256" key="7">
    <source>
        <dbReference type="ARBA" id="ARBA00048696"/>
    </source>
</evidence>
<dbReference type="PROSITE" id="PS51459">
    <property type="entry name" value="FIDO"/>
    <property type="match status" value="1"/>
</dbReference>
<evidence type="ECO:0000256" key="1">
    <source>
        <dbReference type="ARBA" id="ARBA00022679"/>
    </source>
</evidence>
<dbReference type="Gene3D" id="1.10.3290.10">
    <property type="entry name" value="Fido-like domain"/>
    <property type="match status" value="1"/>
</dbReference>
<organism evidence="10 11">
    <name type="scientific">Mesorhizobium helmanticense</name>
    <dbReference type="NCBI Taxonomy" id="1776423"/>
    <lineage>
        <taxon>Bacteria</taxon>
        <taxon>Pseudomonadati</taxon>
        <taxon>Pseudomonadota</taxon>
        <taxon>Alphaproteobacteria</taxon>
        <taxon>Hyphomicrobiales</taxon>
        <taxon>Phyllobacteriaceae</taxon>
        <taxon>Mesorhizobium</taxon>
    </lineage>
</organism>
<dbReference type="EMBL" id="PZJX01000061">
    <property type="protein sequence ID" value="PTE06621.1"/>
    <property type="molecule type" value="Genomic_DNA"/>
</dbReference>
<feature type="compositionally biased region" description="Polar residues" evidence="8">
    <location>
        <begin position="1"/>
        <end position="16"/>
    </location>
</feature>
<evidence type="ECO:0000256" key="6">
    <source>
        <dbReference type="ARBA" id="ARBA00047939"/>
    </source>
</evidence>
<feature type="compositionally biased region" description="Basic and acidic residues" evidence="8">
    <location>
        <begin position="340"/>
        <end position="351"/>
    </location>
</feature>
<dbReference type="Proteomes" id="UP000240259">
    <property type="component" value="Unassembled WGS sequence"/>
</dbReference>
<evidence type="ECO:0000256" key="5">
    <source>
        <dbReference type="ARBA" id="ARBA00034531"/>
    </source>
</evidence>
<accession>A0A2T4ILV1</accession>